<reference evidence="4 5" key="1">
    <citation type="journal article" date="2016" name="Nat. Commun.">
        <title>Thousands of microbial genomes shed light on interconnected biogeochemical processes in an aquifer system.</title>
        <authorList>
            <person name="Anantharaman K."/>
            <person name="Brown C.T."/>
            <person name="Hug L.A."/>
            <person name="Sharon I."/>
            <person name="Castelle C.J."/>
            <person name="Probst A.J."/>
            <person name="Thomas B.C."/>
            <person name="Singh A."/>
            <person name="Wilkins M.J."/>
            <person name="Karaoz U."/>
            <person name="Brodie E.L."/>
            <person name="Williams K.H."/>
            <person name="Hubbard S.S."/>
            <person name="Banfield J.F."/>
        </authorList>
    </citation>
    <scope>NUCLEOTIDE SEQUENCE [LARGE SCALE GENOMIC DNA]</scope>
</reference>
<dbReference type="CDD" id="cd00688">
    <property type="entry name" value="ISOPREN_C2_like"/>
    <property type="match status" value="1"/>
</dbReference>
<evidence type="ECO:0000256" key="1">
    <source>
        <dbReference type="SAM" id="Coils"/>
    </source>
</evidence>
<sequence length="692" mass="74254">MNKRNKIFFLAALLCVFGLGVALKVSAQESTVSFTVRSGSQVGFDAPLSIIEVVTPGEQDIIIQATDSGTGEAVEKVVSPNSVFGFLARADKASSDLTLSAIQYFAYFDSLFLKCAVVGTEEGCDNWQYVVDNVYPSVGMDAFELEGGEQVYVYFGSPHQLVLPKDTLGAGDSFEIAAQDYQYESNQWSILSGVTIGILRENPDDPWNPIELKTQAVDVLGKSVFEGLEAGTYLVGIKEDFYFPPVQLAVEPAPSSGSGGGGGGTLIYPKNLDVEKAVAFLLSFQEEDGSILSPFHSDWAALALAVFPGEEEAKATLSLYLSRDVSPGTLATDYERRAMALMALGINPYGESGTNYIQNILDSFDGEQIGSPDLVNDDIFGLLVLLKAGVEGAAIDKTTSFILSAQEPNGSWGGVDMTAAAVQALSLVSSFEGVPTALGNARLFLTSKQEEQTGGFENAYSTSWAMQAIAALGESQENWRKNGKTPGDFLFFLQASDGGLMEGDTAANRVWATSYAVPGALQKPWGEILSEFENPGGVSQEPIAASRQESSGQQEVLEEIQQKLNVIEEKVAVLELKVSLVYAEYQLAQKQSQIALLGDNAFFAEGQESNAFEGAAFQELSGEQGNEQDRFAAQASSASDTFFESGIGRILLIAGAGIVLFFLLGGWRRMRLFSRQRSLAAQEQQSYASKSS</sequence>
<feature type="signal peptide" evidence="3">
    <location>
        <begin position="1"/>
        <end position="27"/>
    </location>
</feature>
<evidence type="ECO:0008006" key="6">
    <source>
        <dbReference type="Google" id="ProtNLM"/>
    </source>
</evidence>
<keyword evidence="2" id="KW-0472">Membrane</keyword>
<keyword evidence="1" id="KW-0175">Coiled coil</keyword>
<proteinExistence type="predicted"/>
<feature type="coiled-coil region" evidence="1">
    <location>
        <begin position="550"/>
        <end position="577"/>
    </location>
</feature>
<feature type="transmembrane region" description="Helical" evidence="2">
    <location>
        <begin position="646"/>
        <end position="667"/>
    </location>
</feature>
<protein>
    <recommendedName>
        <fullName evidence="6">Squalene cyclase C-terminal domain-containing protein</fullName>
    </recommendedName>
</protein>
<dbReference type="EMBL" id="MHTT01000031">
    <property type="protein sequence ID" value="OHA64602.1"/>
    <property type="molecule type" value="Genomic_DNA"/>
</dbReference>
<evidence type="ECO:0000313" key="5">
    <source>
        <dbReference type="Proteomes" id="UP000178065"/>
    </source>
</evidence>
<evidence type="ECO:0000256" key="2">
    <source>
        <dbReference type="SAM" id="Phobius"/>
    </source>
</evidence>
<keyword evidence="2" id="KW-1133">Transmembrane helix</keyword>
<dbReference type="SUPFAM" id="SSF48239">
    <property type="entry name" value="Terpenoid cyclases/Protein prenyltransferases"/>
    <property type="match status" value="1"/>
</dbReference>
<keyword evidence="2" id="KW-0812">Transmembrane</keyword>
<dbReference type="Proteomes" id="UP000178065">
    <property type="component" value="Unassembled WGS sequence"/>
</dbReference>
<evidence type="ECO:0000256" key="3">
    <source>
        <dbReference type="SAM" id="SignalP"/>
    </source>
</evidence>
<keyword evidence="3" id="KW-0732">Signal</keyword>
<evidence type="ECO:0000313" key="4">
    <source>
        <dbReference type="EMBL" id="OHA64602.1"/>
    </source>
</evidence>
<gene>
    <name evidence="4" type="ORF">A2672_02795</name>
</gene>
<organism evidence="4 5">
    <name type="scientific">Candidatus Wildermuthbacteria bacterium RIFCSPHIGHO2_01_FULL_49_22b</name>
    <dbReference type="NCBI Taxonomy" id="1802448"/>
    <lineage>
        <taxon>Bacteria</taxon>
        <taxon>Candidatus Wildermuthiibacteriota</taxon>
    </lineage>
</organism>
<dbReference type="InterPro" id="IPR008930">
    <property type="entry name" value="Terpenoid_cyclase/PrenylTrfase"/>
</dbReference>
<comment type="caution">
    <text evidence="4">The sequence shown here is derived from an EMBL/GenBank/DDBJ whole genome shotgun (WGS) entry which is preliminary data.</text>
</comment>
<accession>A0A1G2QX67</accession>
<name>A0A1G2QX67_9BACT</name>
<dbReference type="AlphaFoldDB" id="A0A1G2QX67"/>
<dbReference type="Gene3D" id="1.50.10.20">
    <property type="match status" value="1"/>
</dbReference>
<feature type="chain" id="PRO_5009584161" description="Squalene cyclase C-terminal domain-containing protein" evidence="3">
    <location>
        <begin position="28"/>
        <end position="692"/>
    </location>
</feature>
<dbReference type="STRING" id="1802448.A2672_02795"/>